<proteinExistence type="predicted"/>
<comment type="caution">
    <text evidence="1">The sequence shown here is derived from an EMBL/GenBank/DDBJ whole genome shotgun (WGS) entry which is preliminary data.</text>
</comment>
<reference evidence="2" key="1">
    <citation type="journal article" date="2019" name="Int. J. Syst. Evol. Microbiol.">
        <title>The Global Catalogue of Microorganisms (GCM) 10K type strain sequencing project: providing services to taxonomists for standard genome sequencing and annotation.</title>
        <authorList>
            <consortium name="The Broad Institute Genomics Platform"/>
            <consortium name="The Broad Institute Genome Sequencing Center for Infectious Disease"/>
            <person name="Wu L."/>
            <person name="Ma J."/>
        </authorList>
    </citation>
    <scope>NUCLEOTIDE SEQUENCE [LARGE SCALE GENOMIC DNA]</scope>
    <source>
        <strain evidence="2">CCM 9110</strain>
    </source>
</reference>
<keyword evidence="2" id="KW-1185">Reference proteome</keyword>
<organism evidence="1 2">
    <name type="scientific">Lacticaseibacillus suilingensis</name>
    <dbReference type="NCBI Taxonomy" id="2799577"/>
    <lineage>
        <taxon>Bacteria</taxon>
        <taxon>Bacillati</taxon>
        <taxon>Bacillota</taxon>
        <taxon>Bacilli</taxon>
        <taxon>Lactobacillales</taxon>
        <taxon>Lactobacillaceae</taxon>
        <taxon>Lacticaseibacillus</taxon>
    </lineage>
</organism>
<evidence type="ECO:0000313" key="2">
    <source>
        <dbReference type="Proteomes" id="UP001597199"/>
    </source>
</evidence>
<dbReference type="RefSeq" id="WP_204119466.1">
    <property type="nucleotide sequence ID" value="NZ_BOLV01000015.1"/>
</dbReference>
<name>A0ABW4BG96_9LACO</name>
<dbReference type="EMBL" id="JBHTOA010000020">
    <property type="protein sequence ID" value="MFD1398558.1"/>
    <property type="molecule type" value="Genomic_DNA"/>
</dbReference>
<accession>A0ABW4BG96</accession>
<dbReference type="Gene3D" id="2.40.10.270">
    <property type="entry name" value="Bacteriophage SPP1 head-tail adaptor protein"/>
    <property type="match status" value="1"/>
</dbReference>
<evidence type="ECO:0000313" key="1">
    <source>
        <dbReference type="EMBL" id="MFD1398558.1"/>
    </source>
</evidence>
<dbReference type="InterPro" id="IPR008767">
    <property type="entry name" value="Phage_SPP1_head-tail_adaptor"/>
</dbReference>
<gene>
    <name evidence="1" type="ORF">ACFQ41_04485</name>
</gene>
<protein>
    <submittedName>
        <fullName evidence="1">Head-tail adaptor protein</fullName>
    </submittedName>
</protein>
<dbReference type="Pfam" id="PF05521">
    <property type="entry name" value="Phage_HCP"/>
    <property type="match status" value="1"/>
</dbReference>
<sequence length="107" mass="12400">MRTTNMRERITFVSYGRGMEQGVPVDNVKTEHMTMWAEVPKVPIREARSGLGVRTDSPTFIIRFLTEEEIQPTWRIVWHGSEYEITGLDPDYQRRDITTITGKKVSA</sequence>
<dbReference type="Proteomes" id="UP001597199">
    <property type="component" value="Unassembled WGS sequence"/>
</dbReference>
<dbReference type="InterPro" id="IPR038666">
    <property type="entry name" value="SSP1_head-tail_sf"/>
</dbReference>